<dbReference type="AlphaFoldDB" id="E1QT58"/>
<dbReference type="EMBL" id="CP002100">
    <property type="protein sequence ID" value="ADN49650.1"/>
    <property type="molecule type" value="Genomic_DNA"/>
</dbReference>
<dbReference type="InterPro" id="IPR000825">
    <property type="entry name" value="SUF_FeS_clus_asmbl_SufBD_core"/>
</dbReference>
<dbReference type="GeneID" id="9751155"/>
<name>E1QT58_VULDI</name>
<protein>
    <submittedName>
        <fullName evidence="2">SufBD protein</fullName>
    </submittedName>
</protein>
<proteinExistence type="predicted"/>
<dbReference type="STRING" id="572478.Vdis_0238"/>
<dbReference type="OrthoDB" id="300624at2157"/>
<sequence>MGKWLNELKLRARELAQKIPYQQIRDSPSVKYYTDWNAFERCADPSPEDLSKYSAINIPYELNIASINGNVNITKVPSGITAISINDLGEELGKLLFKSIDISESKALARHVANLVNGVYIEVNEDLREPLRIGVVTSLLKQALLPMHYTILIGDGVNASLSLFMLGLGGCPSTTVEIYLGRNSKLNVLFTSTHEQLPTYSLIKVVAGDESSITARTLIMGGSMNHHREDYLLQGRRSSLNHLGLEVGYGVSRIDYQVNAMHTGEYGTSYSKVLGIARDKSFIIHRALGRVTESAKWSDTNVEGKVFVMNEGAYAASVPIIMVDTGDVSGARHSAADASPDEDQVNYLRLRGISRDEVTDLIIHEVTSQFIDSLPSEFSYDAEVIRSLVMGKLMIRQGTT</sequence>
<dbReference type="Proteomes" id="UP000006681">
    <property type="component" value="Chromosome"/>
</dbReference>
<dbReference type="RefSeq" id="WP_013335375.1">
    <property type="nucleotide sequence ID" value="NC_014537.1"/>
</dbReference>
<evidence type="ECO:0000313" key="3">
    <source>
        <dbReference type="Proteomes" id="UP000006681"/>
    </source>
</evidence>
<reference evidence="2 3" key="1">
    <citation type="journal article" date="2010" name="Stand. Genomic Sci.">
        <title>Complete genome sequence of Vulcanisaeta distributa type strain (IC-017).</title>
        <authorList>
            <person name="Mavromatis K."/>
            <person name="Sikorski J."/>
            <person name="Pabst E."/>
            <person name="Teshima H."/>
            <person name="Lapidus A."/>
            <person name="Lucas S."/>
            <person name="Nolan M."/>
            <person name="Glavina Del Rio T."/>
            <person name="Cheng J.F."/>
            <person name="Bruce D."/>
            <person name="Goodwin L."/>
            <person name="Pitluck S."/>
            <person name="Liolios K."/>
            <person name="Ivanova N."/>
            <person name="Mikhailova N."/>
            <person name="Pati A."/>
            <person name="Chen A."/>
            <person name="Palaniappan K."/>
            <person name="Land M."/>
            <person name="Hauser L."/>
            <person name="Chang Y.J."/>
            <person name="Jeffries C.D."/>
            <person name="Rohde M."/>
            <person name="Spring S."/>
            <person name="Goker M."/>
            <person name="Wirth R."/>
            <person name="Woyke T."/>
            <person name="Bristow J."/>
            <person name="Eisen J.A."/>
            <person name="Markowitz V."/>
            <person name="Hugenholtz P."/>
            <person name="Klenk H.P."/>
            <person name="Kyrpides N.C."/>
        </authorList>
    </citation>
    <scope>NUCLEOTIDE SEQUENCE [LARGE SCALE GENOMIC DNA]</scope>
    <source>
        <strain evidence="3">DSM 14429 / JCM 11212 / NBRC 100878 / IC-017</strain>
    </source>
</reference>
<organism evidence="2 3">
    <name type="scientific">Vulcanisaeta distributa (strain DSM 14429 / JCM 11212 / NBRC 100878 / IC-017)</name>
    <dbReference type="NCBI Taxonomy" id="572478"/>
    <lineage>
        <taxon>Archaea</taxon>
        <taxon>Thermoproteota</taxon>
        <taxon>Thermoprotei</taxon>
        <taxon>Thermoproteales</taxon>
        <taxon>Thermoproteaceae</taxon>
        <taxon>Vulcanisaeta</taxon>
    </lineage>
</organism>
<evidence type="ECO:0000259" key="1">
    <source>
        <dbReference type="Pfam" id="PF01458"/>
    </source>
</evidence>
<evidence type="ECO:0000313" key="2">
    <source>
        <dbReference type="EMBL" id="ADN49650.1"/>
    </source>
</evidence>
<dbReference type="InterPro" id="IPR037284">
    <property type="entry name" value="SUF_FeS_clus_asmbl_SufBD_sf"/>
</dbReference>
<feature type="domain" description="SUF system FeS cluster assembly SufBD core" evidence="1">
    <location>
        <begin position="171"/>
        <end position="364"/>
    </location>
</feature>
<gene>
    <name evidence="2" type="ordered locus">Vdis_0238</name>
</gene>
<dbReference type="GO" id="GO:0016226">
    <property type="term" value="P:iron-sulfur cluster assembly"/>
    <property type="evidence" value="ECO:0007669"/>
    <property type="project" value="InterPro"/>
</dbReference>
<keyword evidence="3" id="KW-1185">Reference proteome</keyword>
<dbReference type="PANTHER" id="PTHR43575">
    <property type="entry name" value="PROTEIN ABCI7, CHLOROPLASTIC"/>
    <property type="match status" value="1"/>
</dbReference>
<accession>E1QT58</accession>
<dbReference type="HOGENOM" id="CLU_736928_0_0_2"/>
<dbReference type="PANTHER" id="PTHR43575:SF1">
    <property type="entry name" value="PROTEIN ABCI7, CHLOROPLASTIC"/>
    <property type="match status" value="1"/>
</dbReference>
<dbReference type="KEGG" id="vdi:Vdis_0238"/>
<dbReference type="SUPFAM" id="SSF101960">
    <property type="entry name" value="Stabilizer of iron transporter SufD"/>
    <property type="match status" value="1"/>
</dbReference>
<dbReference type="Pfam" id="PF01458">
    <property type="entry name" value="SUFBD_core"/>
    <property type="match status" value="1"/>
</dbReference>
<dbReference type="InterPro" id="IPR055346">
    <property type="entry name" value="Fe-S_cluster_assembly_SufBD"/>
</dbReference>
<dbReference type="eggNOG" id="arCOG01715">
    <property type="taxonomic scope" value="Archaea"/>
</dbReference>
<reference evidence="3" key="2">
    <citation type="journal article" date="2010" name="Stand. Genomic Sci.">
        <title>Complete genome sequence of Vulcanisaeta distributa type strain (IC-017T).</title>
        <authorList>
            <person name="Mavromatis K."/>
            <person name="Sikorski J."/>
            <person name="Pabst E."/>
            <person name="Teshima H."/>
            <person name="Lapidus A."/>
            <person name="Lucas S."/>
            <person name="Nolan M."/>
            <person name="Glavina Del Rio T."/>
            <person name="Cheng J."/>
            <person name="Bruce D."/>
            <person name="Goodwin L."/>
            <person name="Pitluck S."/>
            <person name="Liolios K."/>
            <person name="Ivanova N."/>
            <person name="Mikhailova N."/>
            <person name="Pati A."/>
            <person name="Chen A."/>
            <person name="Palaniappan K."/>
            <person name="Land M."/>
            <person name="Hauser L."/>
            <person name="Chang Y."/>
            <person name="Jeffries C."/>
            <person name="Rohde M."/>
            <person name="Spring S."/>
            <person name="Goker M."/>
            <person name="Wirth R."/>
            <person name="Woyke T."/>
            <person name="Bristow J."/>
            <person name="Eisen J."/>
            <person name="Markowitz V."/>
            <person name="Hugenholtz P."/>
            <person name="Klenk H."/>
            <person name="Kyrpides N."/>
        </authorList>
    </citation>
    <scope>NUCLEOTIDE SEQUENCE [LARGE SCALE GENOMIC DNA]</scope>
    <source>
        <strain evidence="3">DSM 14429 / JCM 11212 / NBRC 100878 / IC-017</strain>
    </source>
</reference>